<organism evidence="1 2">
    <name type="scientific">Citrobacter murliniae</name>
    <dbReference type="NCBI Taxonomy" id="67829"/>
    <lineage>
        <taxon>Bacteria</taxon>
        <taxon>Pseudomonadati</taxon>
        <taxon>Pseudomonadota</taxon>
        <taxon>Gammaproteobacteria</taxon>
        <taxon>Enterobacterales</taxon>
        <taxon>Enterobacteriaceae</taxon>
        <taxon>Citrobacter</taxon>
        <taxon>Citrobacter freundii complex</taxon>
    </lineage>
</organism>
<protein>
    <submittedName>
        <fullName evidence="1">Uncharacterized protein</fullName>
    </submittedName>
</protein>
<gene>
    <name evidence="1" type="ORF">DJ535_07985</name>
</gene>
<name>A0ABY2PXE9_9ENTR</name>
<proteinExistence type="predicted"/>
<evidence type="ECO:0000313" key="2">
    <source>
        <dbReference type="Proteomes" id="UP000306790"/>
    </source>
</evidence>
<comment type="caution">
    <text evidence="1">The sequence shown here is derived from an EMBL/GenBank/DDBJ whole genome shotgun (WGS) entry which is preliminary data.</text>
</comment>
<evidence type="ECO:0000313" key="1">
    <source>
        <dbReference type="EMBL" id="THE40749.1"/>
    </source>
</evidence>
<dbReference type="Proteomes" id="UP000306790">
    <property type="component" value="Unassembled WGS sequence"/>
</dbReference>
<accession>A0ABY2PXE9</accession>
<keyword evidence="2" id="KW-1185">Reference proteome</keyword>
<sequence length="63" mass="7198">MGKTSMIHAILDEYIRFILHAAPALAMLRNPGHIVFYALRVSFLAALMQHEWFRVSSRKKGGK</sequence>
<reference evidence="1 2" key="1">
    <citation type="submission" date="2018-05" db="EMBL/GenBank/DDBJ databases">
        <title>Isolation and genomic analyses of lactose-positive bacteria from faecal samples of preterm neonates.</title>
        <authorList>
            <person name="Chen Y."/>
            <person name="Brook T.C."/>
            <person name="O'Neill I."/>
            <person name="Soe C.Z."/>
            <person name="Hall L.J."/>
            <person name="Hoyles L."/>
        </authorList>
    </citation>
    <scope>NUCLEOTIDE SEQUENCE [LARGE SCALE GENOMIC DNA]</scope>
    <source>
        <strain evidence="1 2">P080C CL</strain>
    </source>
</reference>
<dbReference type="EMBL" id="QFVP01000003">
    <property type="protein sequence ID" value="THE40749.1"/>
    <property type="molecule type" value="Genomic_DNA"/>
</dbReference>